<dbReference type="EMBL" id="AP018828">
    <property type="protein sequence ID" value="BBF81894.1"/>
    <property type="molecule type" value="Genomic_DNA"/>
</dbReference>
<evidence type="ECO:0000313" key="3">
    <source>
        <dbReference type="EMBL" id="BBF81894.1"/>
    </source>
</evidence>
<dbReference type="Proteomes" id="UP000278756">
    <property type="component" value="Chromosome 2"/>
</dbReference>
<evidence type="ECO:0000313" key="4">
    <source>
        <dbReference type="Proteomes" id="UP000278756"/>
    </source>
</evidence>
<dbReference type="Gene3D" id="1.50.10.10">
    <property type="match status" value="1"/>
</dbReference>
<protein>
    <submittedName>
        <fullName evidence="3">Glucoamylase</fullName>
        <ecNumber evidence="3">3.2.1.3</ecNumber>
    </submittedName>
</protein>
<dbReference type="PANTHER" id="PTHR31616">
    <property type="entry name" value="TREHALASE"/>
    <property type="match status" value="1"/>
</dbReference>
<dbReference type="AlphaFoldDB" id="A0A3G9G9P7"/>
<organism evidence="3 4">
    <name type="scientific">Asticcacaulis excentricus</name>
    <dbReference type="NCBI Taxonomy" id="78587"/>
    <lineage>
        <taxon>Bacteria</taxon>
        <taxon>Pseudomonadati</taxon>
        <taxon>Pseudomonadota</taxon>
        <taxon>Alphaproteobacteria</taxon>
        <taxon>Caulobacterales</taxon>
        <taxon>Caulobacteraceae</taxon>
        <taxon>Asticcacaulis</taxon>
    </lineage>
</organism>
<dbReference type="PANTHER" id="PTHR31616:SF0">
    <property type="entry name" value="GLUCAN 1,4-ALPHA-GLUCOSIDASE"/>
    <property type="match status" value="1"/>
</dbReference>
<keyword evidence="3" id="KW-0378">Hydrolase</keyword>
<evidence type="ECO:0000259" key="2">
    <source>
        <dbReference type="Pfam" id="PF19291"/>
    </source>
</evidence>
<dbReference type="InterPro" id="IPR012341">
    <property type="entry name" value="6hp_glycosidase-like_sf"/>
</dbReference>
<dbReference type="Pfam" id="PF00723">
    <property type="entry name" value="Glyco_hydro_15"/>
    <property type="match status" value="1"/>
</dbReference>
<reference evidence="4" key="2">
    <citation type="journal article" date="2017" name="Plant Physiol. Biochem.">
        <title>Differential oxidative and antioxidative response of duckweed Lemna minor toward plant growth promoting/inhibiting bacteria.</title>
        <authorList>
            <person name="Ishizawa H."/>
            <person name="Kuroda M."/>
            <person name="Morikawa M."/>
            <person name="Ike M."/>
        </authorList>
    </citation>
    <scope>NUCLEOTIDE SEQUENCE [LARGE SCALE GENOMIC DNA]</scope>
    <source>
        <strain evidence="4">M6</strain>
    </source>
</reference>
<evidence type="ECO:0000259" key="1">
    <source>
        <dbReference type="Pfam" id="PF00723"/>
    </source>
</evidence>
<dbReference type="InterPro" id="IPR045582">
    <property type="entry name" value="Trehalase-like_N"/>
</dbReference>
<sequence length="619" mass="69203">MPDQSSPVPVTATASAPSRGPLSHTLDLGLIGNGTVSALIDDRGNWVWACIPRFDGDPVFSNLLSGVAASEATAQGVWAIDLIGLARAEQAYERNSAVLRTVLTDEKGAQLEILDFCPRFRHHERQYRPVAFCRLLRPLSGAPRIRVRLRPMRDYGTERAPHSFGSNHIRFMGTDTDLRLTTNCPVSHLLNERTFRVEEPLAFFLGPDEPFSTGILQGVRDMYEQTDAYWKRWVRTLSLPLEWQEATIRAAIALKLCVYEETGAIVAAMTTSIPEAPDSGRNWDYRYCWIRDAYYVVQALTRLGAVDILENYLKYLRNIVDQAGEGPIQPVYGIGFGPELPETEAKALPGYGGMGPVRVGNLAYIQHQHDVYGQIVLSSVHAFFDQRLLQPGTESDFRTLERMGERALEVFDKPDAGLWEYRTLSNIHTYSALMCWAACDRLENAALALGLADRAEVWRGHARTIRAAIESRAFCGEGGSFSACFDHAQLDASLLQMIDLRFLTPDDPRHLATLAAVEAGLRRGEHMLRYAVPDDFGEPETAFNFCTFWLIEALHHAGRSDEARTLFDGMLKRRTAAGLLSEDTAYDDGQLWGNYPQTYSLVGIINCAGLLSRPWRDVR</sequence>
<dbReference type="InterPro" id="IPR011613">
    <property type="entry name" value="GH15-like"/>
</dbReference>
<reference evidence="4" key="1">
    <citation type="journal article" date="2017" name="Biotechnol. Biofuels">
        <title>Evaluation of environmental bacterial communities as a factor affecting the growth of duckweed Lemna minor.</title>
        <authorList>
            <person name="Ishizawa H."/>
            <person name="Kuroda M."/>
            <person name="Morikawa M."/>
            <person name="Ike M."/>
        </authorList>
    </citation>
    <scope>NUCLEOTIDE SEQUENCE [LARGE SCALE GENOMIC DNA]</scope>
    <source>
        <strain evidence="4">M6</strain>
    </source>
</reference>
<dbReference type="GO" id="GO:0005975">
    <property type="term" value="P:carbohydrate metabolic process"/>
    <property type="evidence" value="ECO:0007669"/>
    <property type="project" value="InterPro"/>
</dbReference>
<dbReference type="EC" id="3.2.1.3" evidence="3"/>
<dbReference type="InterPro" id="IPR008928">
    <property type="entry name" value="6-hairpin_glycosidase_sf"/>
</dbReference>
<gene>
    <name evidence="3" type="ORF">EM6_2510</name>
</gene>
<dbReference type="SUPFAM" id="SSF48208">
    <property type="entry name" value="Six-hairpin glycosidases"/>
    <property type="match status" value="1"/>
</dbReference>
<proteinExistence type="predicted"/>
<keyword evidence="3" id="KW-0326">Glycosidase</keyword>
<dbReference type="GO" id="GO:0004339">
    <property type="term" value="F:glucan 1,4-alpha-glucosidase activity"/>
    <property type="evidence" value="ECO:0007669"/>
    <property type="project" value="UniProtKB-EC"/>
</dbReference>
<feature type="domain" description="GH15-like" evidence="1">
    <location>
        <begin position="245"/>
        <end position="608"/>
    </location>
</feature>
<dbReference type="RefSeq" id="WP_232037167.1">
    <property type="nucleotide sequence ID" value="NZ_AP018828.1"/>
</dbReference>
<accession>A0A3G9G9P7</accession>
<feature type="domain" description="Trehalase-like N-terminal" evidence="2">
    <location>
        <begin position="28"/>
        <end position="181"/>
    </location>
</feature>
<dbReference type="Pfam" id="PF19291">
    <property type="entry name" value="TREH_N"/>
    <property type="match status" value="1"/>
</dbReference>
<name>A0A3G9G9P7_9CAUL</name>